<name>A0A8H8CFZ9_PSICU</name>
<gene>
    <name evidence="2" type="ORF">JR316_011345</name>
</gene>
<organism evidence="2">
    <name type="scientific">Psilocybe cubensis</name>
    <name type="common">Psychedelic mushroom</name>
    <name type="synonym">Stropharia cubensis</name>
    <dbReference type="NCBI Taxonomy" id="181762"/>
    <lineage>
        <taxon>Eukaryota</taxon>
        <taxon>Fungi</taxon>
        <taxon>Dikarya</taxon>
        <taxon>Basidiomycota</taxon>
        <taxon>Agaricomycotina</taxon>
        <taxon>Agaricomycetes</taxon>
        <taxon>Agaricomycetidae</taxon>
        <taxon>Agaricales</taxon>
        <taxon>Agaricineae</taxon>
        <taxon>Strophariaceae</taxon>
        <taxon>Psilocybe</taxon>
    </lineage>
</organism>
<sequence length="274" mass="30738">MKQPTTEFWMETRARTRKASSSTIPKKTNAPAHHTPSTKKKVYVLVPTSPYPIPGRNISGKGQFRQEVEVSDDEEESPFQTKSAMDSLLDVRYTIEHEDTEEAGELELRKRPYNIHPKSQGRANTDEIMEDLVKFRENHERYLKHGVTIGESAVSIATEPFGVSGSQRTAIRADLTTRQIPHNTTAATSRGGPTNPLVASSRTDPSGGPLPLNRLSSLASVVPTEIVDQDKLRQQWVEHQSTHPPSEGPALPNDIIHAERSEMLRRYIQEQSEW</sequence>
<dbReference type="EMBL" id="JAFIQS010000014">
    <property type="protein sequence ID" value="KAG5163565.1"/>
    <property type="molecule type" value="Genomic_DNA"/>
</dbReference>
<accession>A0A8H8CFZ9</accession>
<reference evidence="2" key="1">
    <citation type="submission" date="2021-02" db="EMBL/GenBank/DDBJ databases">
        <title>Psilocybe cubensis genome.</title>
        <authorList>
            <person name="Mckernan K.J."/>
            <person name="Crawford S."/>
            <person name="Trippe A."/>
            <person name="Kane L.T."/>
            <person name="Mclaughlin S."/>
        </authorList>
    </citation>
    <scope>NUCLEOTIDE SEQUENCE [LARGE SCALE GENOMIC DNA]</scope>
    <source>
        <strain evidence="2">MGC-MH-2018</strain>
    </source>
</reference>
<dbReference type="AlphaFoldDB" id="A0A8H8CFZ9"/>
<comment type="caution">
    <text evidence="2">The sequence shown here is derived from an EMBL/GenBank/DDBJ whole genome shotgun (WGS) entry which is preliminary data.</text>
</comment>
<feature type="region of interest" description="Disordered" evidence="1">
    <location>
        <begin position="1"/>
        <end position="85"/>
    </location>
</feature>
<evidence type="ECO:0000256" key="1">
    <source>
        <dbReference type="SAM" id="MobiDB-lite"/>
    </source>
</evidence>
<protein>
    <submittedName>
        <fullName evidence="2">Uncharacterized protein</fullName>
    </submittedName>
</protein>
<proteinExistence type="predicted"/>
<feature type="compositionally biased region" description="Polar residues" evidence="1">
    <location>
        <begin position="181"/>
        <end position="204"/>
    </location>
</feature>
<feature type="region of interest" description="Disordered" evidence="1">
    <location>
        <begin position="181"/>
        <end position="211"/>
    </location>
</feature>
<evidence type="ECO:0000313" key="2">
    <source>
        <dbReference type="EMBL" id="KAG5163565.1"/>
    </source>
</evidence>